<sequence>MKHNNDACFITTTRVYNDAVSALRILVTIVLSAAVSHAAADSVTFPRSTMPVLSFPASVSAGRDTAVGTLISNQVTVPGLVANTTCTTTKNVTVTGTLVPGFSNVYQSGVPGVGVRFNITGSWNSTFVAVPISESLPPISINTQYYTRADLVVTGPIGSGSITNWPSMNVSFSGPCISTTMATQPVTGTTIITGNTCSVSTPALEFNLPKAFAKDLLTAGATTGDTTVPLVLDCPAGVKVAITITDSVNSANRSTALALAPESSASGLGIQILNGSTAIAFGPDSAVAGTVNQWTAGAAAGGQMQIPLTARYVRAAGTLIPGSVKAKATFTMSYQ</sequence>
<dbReference type="RefSeq" id="WP_053569099.1">
    <property type="nucleotide sequence ID" value="NZ_FCNY02000007.1"/>
</dbReference>
<keyword evidence="6" id="KW-1185">Reference proteome</keyword>
<protein>
    <submittedName>
        <fullName evidence="5">Type-1 fimbrial protein subunit A</fullName>
    </submittedName>
</protein>
<reference evidence="6" key="1">
    <citation type="submission" date="2016-01" db="EMBL/GenBank/DDBJ databases">
        <authorList>
            <person name="Peeters C."/>
        </authorList>
    </citation>
    <scope>NUCLEOTIDE SEQUENCE [LARGE SCALE GENOMIC DNA]</scope>
</reference>
<evidence type="ECO:0000313" key="6">
    <source>
        <dbReference type="Proteomes" id="UP000054740"/>
    </source>
</evidence>
<dbReference type="InterPro" id="IPR036937">
    <property type="entry name" value="Adhesion_dom_fimbrial_sf"/>
</dbReference>
<dbReference type="GO" id="GO:0009289">
    <property type="term" value="C:pilus"/>
    <property type="evidence" value="ECO:0007669"/>
    <property type="project" value="UniProtKB-SubCell"/>
</dbReference>
<evidence type="ECO:0000313" key="5">
    <source>
        <dbReference type="EMBL" id="SAL41150.1"/>
    </source>
</evidence>
<evidence type="ECO:0000256" key="1">
    <source>
        <dbReference type="ARBA" id="ARBA00004561"/>
    </source>
</evidence>
<evidence type="ECO:0000259" key="4">
    <source>
        <dbReference type="Pfam" id="PF00419"/>
    </source>
</evidence>
<keyword evidence="3" id="KW-0281">Fimbrium</keyword>
<dbReference type="EMBL" id="FCNY02000007">
    <property type="protein sequence ID" value="SAL41150.1"/>
    <property type="molecule type" value="Genomic_DNA"/>
</dbReference>
<dbReference type="Pfam" id="PF00419">
    <property type="entry name" value="Fimbrial"/>
    <property type="match status" value="1"/>
</dbReference>
<dbReference type="Gene3D" id="2.60.40.1090">
    <property type="entry name" value="Fimbrial-type adhesion domain"/>
    <property type="match status" value="1"/>
</dbReference>
<dbReference type="InterPro" id="IPR008966">
    <property type="entry name" value="Adhesion_dom_sf"/>
</dbReference>
<dbReference type="Proteomes" id="UP000054740">
    <property type="component" value="Unassembled WGS sequence"/>
</dbReference>
<dbReference type="AlphaFoldDB" id="A0A158HBR3"/>
<dbReference type="SUPFAM" id="SSF49401">
    <property type="entry name" value="Bacterial adhesins"/>
    <property type="match status" value="1"/>
</dbReference>
<comment type="similarity">
    <text evidence="2">Belongs to the fimbrial protein family.</text>
</comment>
<name>A0A158HBR3_CABCO</name>
<dbReference type="InterPro" id="IPR050263">
    <property type="entry name" value="Bact_Fimbrial_Adh_Pro"/>
</dbReference>
<accession>A0A158HBR3</accession>
<proteinExistence type="inferred from homology"/>
<evidence type="ECO:0000256" key="2">
    <source>
        <dbReference type="ARBA" id="ARBA00006671"/>
    </source>
</evidence>
<gene>
    <name evidence="5" type="ORF">AWB70_03104</name>
</gene>
<evidence type="ECO:0000256" key="3">
    <source>
        <dbReference type="ARBA" id="ARBA00023263"/>
    </source>
</evidence>
<feature type="domain" description="Fimbrial-type adhesion" evidence="4">
    <location>
        <begin position="192"/>
        <end position="335"/>
    </location>
</feature>
<organism evidence="5 6">
    <name type="scientific">Caballeronia cordobensis</name>
    <name type="common">Burkholderia cordobensis</name>
    <dbReference type="NCBI Taxonomy" id="1353886"/>
    <lineage>
        <taxon>Bacteria</taxon>
        <taxon>Pseudomonadati</taxon>
        <taxon>Pseudomonadota</taxon>
        <taxon>Betaproteobacteria</taxon>
        <taxon>Burkholderiales</taxon>
        <taxon>Burkholderiaceae</taxon>
        <taxon>Caballeronia</taxon>
    </lineage>
</organism>
<dbReference type="Gene3D" id="2.60.40.3310">
    <property type="match status" value="1"/>
</dbReference>
<dbReference type="PANTHER" id="PTHR33420">
    <property type="entry name" value="FIMBRIAL SUBUNIT ELFA-RELATED"/>
    <property type="match status" value="1"/>
</dbReference>
<dbReference type="GO" id="GO:0043709">
    <property type="term" value="P:cell adhesion involved in single-species biofilm formation"/>
    <property type="evidence" value="ECO:0007669"/>
    <property type="project" value="TreeGrafter"/>
</dbReference>
<comment type="subcellular location">
    <subcellularLocation>
        <location evidence="1">Fimbrium</location>
    </subcellularLocation>
</comment>
<dbReference type="InterPro" id="IPR000259">
    <property type="entry name" value="Adhesion_dom_fimbrial"/>
</dbReference>
<dbReference type="PANTHER" id="PTHR33420:SF14">
    <property type="entry name" value="TYPE 1 FIMBRIN D-MANNOSE SPECIFIC ADHESIN"/>
    <property type="match status" value="1"/>
</dbReference>